<proteinExistence type="predicted"/>
<feature type="region of interest" description="Disordered" evidence="1">
    <location>
        <begin position="849"/>
        <end position="904"/>
    </location>
</feature>
<dbReference type="SMART" id="SM00240">
    <property type="entry name" value="FHA"/>
    <property type="match status" value="1"/>
</dbReference>
<reference evidence="4 5" key="2">
    <citation type="submission" date="2024-05" db="EMBL/GenBank/DDBJ databases">
        <authorList>
            <person name="Chen Y."/>
            <person name="Shah S."/>
            <person name="Dougan E. K."/>
            <person name="Thang M."/>
            <person name="Chan C."/>
        </authorList>
    </citation>
    <scope>NUCLEOTIDE SEQUENCE [LARGE SCALE GENOMIC DNA]</scope>
</reference>
<evidence type="ECO:0000259" key="2">
    <source>
        <dbReference type="PROSITE" id="PS50006"/>
    </source>
</evidence>
<dbReference type="PANTHER" id="PTHR20875:SF0">
    <property type="entry name" value="GH12158P"/>
    <property type="match status" value="1"/>
</dbReference>
<dbReference type="PROSITE" id="PS50006">
    <property type="entry name" value="FHA_DOMAIN"/>
    <property type="match status" value="1"/>
</dbReference>
<feature type="compositionally biased region" description="Basic and acidic residues" evidence="1">
    <location>
        <begin position="990"/>
        <end position="1014"/>
    </location>
</feature>
<feature type="compositionally biased region" description="Low complexity" evidence="1">
    <location>
        <begin position="1057"/>
        <end position="1066"/>
    </location>
</feature>
<sequence length="1114" mass="123492">MAPLLAWGDGASDASRSESQDVSQMPHEYISDLLEEIQTFVFQRRIRIKDNFKDFDLARTSRCTKPNFARALCSVVPFLKPFQVDALAEHFTERKLEVRWPREVNYVLFCEAINDVFGPSKLEKSPMQKVLLPGERLRSAGGYFKPKSFPGDEDRLGTILNKVAVLCRTRGVELSSCLRAKTGNECPRGSGKVPSSVLLQRFPFMSQFSNEDIDILVRRYTDKHGTVHLHALEMDVLEIVEANRAEEISAGVYSDQDEDDEVPCGLEDTISQPSRSSRPVSSNLEDQRRPIRSASSGGRRARPQTAPMRREPLVRISLDQVLAKIASIMRKRSLRLPERFIDFDRLRKGVVAAGQMRSTLAILGLDLQRAELEVLEKAYSSIGPGDAATDPRNFFRYRDFCKDVGRLEAAKAAQKDGSQRSSSNSRLTKLVNIIKSKARARRLELYDAFLERNRGGIRGRVRRSTVLRVMHALGFPLTDLEVDTLCEGFSDEMGFNYYKFCSAVDPFMVTTHEKTEKAKKIAPIQIPTTVYFDASNRVAGRSHLAGATPWQDDQTILRSTVSTLTSGEAAGDETWCRCFTSHLVRFSWGLDFIDSSRHRLPPAAANAAGRHASRVKARVQIGAMGAVSKLTDSVADPPGRKSADPCFEQCNPIPDLRLSMCPLVSKVGAFMHTDDAKADSAASLVKCRVRVVREDTGRQQEFTLREGTVLRLGRSPENDVVLEREGVSHFHAELFIRDAGFAVAGGALCIKDKSKNGTAVRPGVLNGETSNDGDRVWETLRRGAFKVLDNGCEVSLPARAHREGPKATLKLYLNQVSQVDEEELNGEVWRPFEEVYAHHALDANLSEDAPTAKAAEPRPPPPPDLDGGAFEEPPPPPQATLAKLAAASPPPQETLKPPPPPELMDEHVRARMQWMGIAKGPQALKAPKAPKAPKVQRKRKQRIPQSPKAKAKDKAVPTSKPPPAPVASPAVLDPKVAAAWGLPISLVTDGQHRSQDGGPMRPKDDKKNCKKEQEYPSSSDSKPKRRKKSKHKAQKKKLKQKTKEKSKDKRKKRRKASSPSPEPTDSSEAHQESSDATQIVEEDSDDLTQIGEDEVSEATSTKVDLKKNVRKENA</sequence>
<keyword evidence="5" id="KW-1185">Reference proteome</keyword>
<name>A0A9P1BW11_9DINO</name>
<dbReference type="Gene3D" id="2.60.200.20">
    <property type="match status" value="1"/>
</dbReference>
<dbReference type="AlphaFoldDB" id="A0A9P1BW11"/>
<dbReference type="Proteomes" id="UP001152797">
    <property type="component" value="Unassembled WGS sequence"/>
</dbReference>
<feature type="compositionally biased region" description="Basic and acidic residues" evidence="1">
    <location>
        <begin position="1103"/>
        <end position="1114"/>
    </location>
</feature>
<dbReference type="EMBL" id="CAMXCT020000557">
    <property type="protein sequence ID" value="CAL1133758.1"/>
    <property type="molecule type" value="Genomic_DNA"/>
</dbReference>
<dbReference type="PANTHER" id="PTHR20875">
    <property type="entry name" value="EF-HAND CALCIUM-BINDING DOMAIN-CONTAINING PROTEIN 6-RELATED"/>
    <property type="match status" value="1"/>
</dbReference>
<comment type="caution">
    <text evidence="3">The sequence shown here is derived from an EMBL/GenBank/DDBJ whole genome shotgun (WGS) entry which is preliminary data.</text>
</comment>
<organism evidence="3">
    <name type="scientific">Cladocopium goreaui</name>
    <dbReference type="NCBI Taxonomy" id="2562237"/>
    <lineage>
        <taxon>Eukaryota</taxon>
        <taxon>Sar</taxon>
        <taxon>Alveolata</taxon>
        <taxon>Dinophyceae</taxon>
        <taxon>Suessiales</taxon>
        <taxon>Symbiodiniaceae</taxon>
        <taxon>Cladocopium</taxon>
    </lineage>
</organism>
<feature type="region of interest" description="Disordered" evidence="1">
    <location>
        <begin position="250"/>
        <end position="310"/>
    </location>
</feature>
<feature type="compositionally biased region" description="Acidic residues" evidence="1">
    <location>
        <begin position="1080"/>
        <end position="1096"/>
    </location>
</feature>
<dbReference type="OrthoDB" id="187808at2759"/>
<feature type="region of interest" description="Disordered" evidence="1">
    <location>
        <begin position="986"/>
        <end position="1114"/>
    </location>
</feature>
<evidence type="ECO:0000313" key="3">
    <source>
        <dbReference type="EMBL" id="CAI3980383.1"/>
    </source>
</evidence>
<feature type="compositionally biased region" description="Low complexity" evidence="1">
    <location>
        <begin position="918"/>
        <end position="933"/>
    </location>
</feature>
<dbReference type="InterPro" id="IPR052603">
    <property type="entry name" value="EFCB6"/>
</dbReference>
<reference evidence="3" key="1">
    <citation type="submission" date="2022-10" db="EMBL/GenBank/DDBJ databases">
        <authorList>
            <person name="Chen Y."/>
            <person name="Dougan E. K."/>
            <person name="Chan C."/>
            <person name="Rhodes N."/>
            <person name="Thang M."/>
        </authorList>
    </citation>
    <scope>NUCLEOTIDE SEQUENCE</scope>
</reference>
<evidence type="ECO:0000313" key="4">
    <source>
        <dbReference type="EMBL" id="CAL4767695.1"/>
    </source>
</evidence>
<evidence type="ECO:0000313" key="5">
    <source>
        <dbReference type="Proteomes" id="UP001152797"/>
    </source>
</evidence>
<feature type="region of interest" description="Disordered" evidence="1">
    <location>
        <begin position="1"/>
        <end position="22"/>
    </location>
</feature>
<dbReference type="SUPFAM" id="SSF47473">
    <property type="entry name" value="EF-hand"/>
    <property type="match status" value="1"/>
</dbReference>
<evidence type="ECO:0000256" key="1">
    <source>
        <dbReference type="SAM" id="MobiDB-lite"/>
    </source>
</evidence>
<feature type="compositionally biased region" description="Low complexity" evidence="1">
    <location>
        <begin position="271"/>
        <end position="282"/>
    </location>
</feature>
<dbReference type="InterPro" id="IPR008984">
    <property type="entry name" value="SMAD_FHA_dom_sf"/>
</dbReference>
<protein>
    <recommendedName>
        <fullName evidence="2">FHA domain-containing protein</fullName>
    </recommendedName>
</protein>
<dbReference type="InterPro" id="IPR011992">
    <property type="entry name" value="EF-hand-dom_pair"/>
</dbReference>
<dbReference type="Pfam" id="PF00498">
    <property type="entry name" value="FHA"/>
    <property type="match status" value="1"/>
</dbReference>
<dbReference type="EMBL" id="CAMXCT030000557">
    <property type="protein sequence ID" value="CAL4767695.1"/>
    <property type="molecule type" value="Genomic_DNA"/>
</dbReference>
<dbReference type="SUPFAM" id="SSF49879">
    <property type="entry name" value="SMAD/FHA domain"/>
    <property type="match status" value="1"/>
</dbReference>
<feature type="domain" description="FHA" evidence="2">
    <location>
        <begin position="710"/>
        <end position="765"/>
    </location>
</feature>
<feature type="compositionally biased region" description="Pro residues" evidence="1">
    <location>
        <begin position="888"/>
        <end position="902"/>
    </location>
</feature>
<feature type="region of interest" description="Disordered" evidence="1">
    <location>
        <begin position="918"/>
        <end position="970"/>
    </location>
</feature>
<dbReference type="CDD" id="cd00060">
    <property type="entry name" value="FHA"/>
    <property type="match status" value="1"/>
</dbReference>
<gene>
    <name evidence="3" type="ORF">C1SCF055_LOCUS8257</name>
</gene>
<dbReference type="InterPro" id="IPR000253">
    <property type="entry name" value="FHA_dom"/>
</dbReference>
<dbReference type="EMBL" id="CAMXCT010000557">
    <property type="protein sequence ID" value="CAI3980383.1"/>
    <property type="molecule type" value="Genomic_DNA"/>
</dbReference>
<accession>A0A9P1BW11</accession>
<feature type="compositionally biased region" description="Basic residues" evidence="1">
    <location>
        <begin position="1023"/>
        <end position="1040"/>
    </location>
</feature>